<feature type="region of interest" description="Disordered" evidence="4">
    <location>
        <begin position="108"/>
        <end position="160"/>
    </location>
</feature>
<gene>
    <name evidence="5" type="ORF">EI427_18215</name>
</gene>
<evidence type="ECO:0000313" key="5">
    <source>
        <dbReference type="EMBL" id="AZQ64094.1"/>
    </source>
</evidence>
<evidence type="ECO:0000313" key="6">
    <source>
        <dbReference type="Proteomes" id="UP000267268"/>
    </source>
</evidence>
<accession>A0A3S9P7G8</accession>
<protein>
    <recommendedName>
        <fullName evidence="2 3">Single-stranded DNA-binding protein</fullName>
        <shortName evidence="2">SSB</shortName>
    </recommendedName>
</protein>
<sequence>MAGVNKVILVGNLGQDPEVRHLEGGASVATFSIATSDSYTDRDGNRQTQTEWHNIVMWRGLATIAEKYLKKGSKVYIEGKLQYRSYEKDGVTRYITDIVARDMQMLDSRQDGQSNNGGYVPPTAANAPAAQPTSTPTPAAATPQATPDLSGAEGKDDLPF</sequence>
<keyword evidence="1 2" id="KW-0238">DNA-binding</keyword>
<dbReference type="SUPFAM" id="SSF50249">
    <property type="entry name" value="Nucleic acid-binding proteins"/>
    <property type="match status" value="1"/>
</dbReference>
<dbReference type="EMBL" id="CP034562">
    <property type="protein sequence ID" value="AZQ64094.1"/>
    <property type="molecule type" value="Genomic_DNA"/>
</dbReference>
<dbReference type="InterPro" id="IPR000424">
    <property type="entry name" value="Primosome_PriB/ssb"/>
</dbReference>
<dbReference type="GO" id="GO:0006260">
    <property type="term" value="P:DNA replication"/>
    <property type="evidence" value="ECO:0007669"/>
    <property type="project" value="InterPro"/>
</dbReference>
<dbReference type="PANTHER" id="PTHR10302">
    <property type="entry name" value="SINGLE-STRANDED DNA-BINDING PROTEIN"/>
    <property type="match status" value="1"/>
</dbReference>
<dbReference type="InterPro" id="IPR012340">
    <property type="entry name" value="NA-bd_OB-fold"/>
</dbReference>
<dbReference type="Pfam" id="PF00436">
    <property type="entry name" value="SSB"/>
    <property type="match status" value="1"/>
</dbReference>
<keyword evidence="6" id="KW-1185">Reference proteome</keyword>
<proteinExistence type="inferred from homology"/>
<dbReference type="KEGG" id="fll:EI427_18215"/>
<dbReference type="PIRSF" id="PIRSF002070">
    <property type="entry name" value="SSB"/>
    <property type="match status" value="1"/>
</dbReference>
<dbReference type="GO" id="GO:0003697">
    <property type="term" value="F:single-stranded DNA binding"/>
    <property type="evidence" value="ECO:0007669"/>
    <property type="project" value="UniProtKB-UniRule"/>
</dbReference>
<dbReference type="GO" id="GO:0009295">
    <property type="term" value="C:nucleoid"/>
    <property type="evidence" value="ECO:0007669"/>
    <property type="project" value="TreeGrafter"/>
</dbReference>
<evidence type="ECO:0000256" key="3">
    <source>
        <dbReference type="PIRNR" id="PIRNR002070"/>
    </source>
</evidence>
<dbReference type="AlphaFoldDB" id="A0A3S9P7G8"/>
<dbReference type="InterPro" id="IPR011344">
    <property type="entry name" value="ssDNA-bd"/>
</dbReference>
<dbReference type="PROSITE" id="PS50935">
    <property type="entry name" value="SSB"/>
    <property type="match status" value="1"/>
</dbReference>
<comment type="caution">
    <text evidence="2">Lacks conserved residue(s) required for the propagation of feature annotation.</text>
</comment>
<organism evidence="5 6">
    <name type="scientific">Flammeovirga pectinis</name>
    <dbReference type="NCBI Taxonomy" id="2494373"/>
    <lineage>
        <taxon>Bacteria</taxon>
        <taxon>Pseudomonadati</taxon>
        <taxon>Bacteroidota</taxon>
        <taxon>Cytophagia</taxon>
        <taxon>Cytophagales</taxon>
        <taxon>Flammeovirgaceae</taxon>
        <taxon>Flammeovirga</taxon>
    </lineage>
</organism>
<dbReference type="PANTHER" id="PTHR10302:SF0">
    <property type="entry name" value="SINGLE-STRANDED DNA-BINDING PROTEIN, MITOCHONDRIAL"/>
    <property type="match status" value="1"/>
</dbReference>
<evidence type="ECO:0000256" key="1">
    <source>
        <dbReference type="ARBA" id="ARBA00023125"/>
    </source>
</evidence>
<dbReference type="Proteomes" id="UP000267268">
    <property type="component" value="Chromosome 1"/>
</dbReference>
<evidence type="ECO:0000256" key="2">
    <source>
        <dbReference type="HAMAP-Rule" id="MF_00984"/>
    </source>
</evidence>
<dbReference type="NCBIfam" id="TIGR00621">
    <property type="entry name" value="ssb"/>
    <property type="match status" value="1"/>
</dbReference>
<dbReference type="OrthoDB" id="9809878at2"/>
<dbReference type="CDD" id="cd04496">
    <property type="entry name" value="SSB_OBF"/>
    <property type="match status" value="1"/>
</dbReference>
<name>A0A3S9P7G8_9BACT</name>
<evidence type="ECO:0000256" key="4">
    <source>
        <dbReference type="SAM" id="MobiDB-lite"/>
    </source>
</evidence>
<dbReference type="HAMAP" id="MF_00984">
    <property type="entry name" value="SSB"/>
    <property type="match status" value="1"/>
</dbReference>
<reference evidence="5 6" key="1">
    <citation type="submission" date="2018-12" db="EMBL/GenBank/DDBJ databases">
        <title>Flammeovirga pectinis sp. nov., isolated from the gut of the Korean scallop, Patinopecten yessoensis.</title>
        <authorList>
            <person name="Bae J.-W."/>
            <person name="Jeong Y.-S."/>
            <person name="Kang W."/>
        </authorList>
    </citation>
    <scope>NUCLEOTIDE SEQUENCE [LARGE SCALE GENOMIC DNA]</scope>
    <source>
        <strain evidence="5 6">L12M1</strain>
    </source>
</reference>
<dbReference type="Gene3D" id="2.40.50.140">
    <property type="entry name" value="Nucleic acid-binding proteins"/>
    <property type="match status" value="1"/>
</dbReference>
<feature type="compositionally biased region" description="Low complexity" evidence="4">
    <location>
        <begin position="121"/>
        <end position="147"/>
    </location>
</feature>
<dbReference type="RefSeq" id="WP_126617448.1">
    <property type="nucleotide sequence ID" value="NZ_CP034562.1"/>
</dbReference>
<comment type="subunit">
    <text evidence="2">Homotetramer.</text>
</comment>